<dbReference type="CDD" id="cd11386">
    <property type="entry name" value="MCP_signal"/>
    <property type="match status" value="1"/>
</dbReference>
<comment type="caution">
    <text evidence="7">The sequence shown here is derived from an EMBL/GenBank/DDBJ whole genome shotgun (WGS) entry which is preliminary data.</text>
</comment>
<keyword evidence="3" id="KW-0807">Transducer</keyword>
<evidence type="ECO:0000259" key="6">
    <source>
        <dbReference type="PROSITE" id="PS50111"/>
    </source>
</evidence>
<dbReference type="PROSITE" id="PS50111">
    <property type="entry name" value="CHEMOTAXIS_TRANSDUC_2"/>
    <property type="match status" value="1"/>
</dbReference>
<dbReference type="PANTHER" id="PTHR43531">
    <property type="entry name" value="PROTEIN ICFG"/>
    <property type="match status" value="1"/>
</dbReference>
<name>A0ABU1VGV3_9BURK</name>
<keyword evidence="5" id="KW-1133">Transmembrane helix</keyword>
<dbReference type="RefSeq" id="WP_204735370.1">
    <property type="nucleotide sequence ID" value="NZ_JAVDWE010000015.1"/>
</dbReference>
<dbReference type="Pfam" id="PF12729">
    <property type="entry name" value="4HB_MCP_1"/>
    <property type="match status" value="1"/>
</dbReference>
<comment type="similarity">
    <text evidence="2">Belongs to the methyl-accepting chemotaxis (MCP) protein family.</text>
</comment>
<proteinExistence type="inferred from homology"/>
<dbReference type="PRINTS" id="PR00260">
    <property type="entry name" value="CHEMTRNSDUCR"/>
</dbReference>
<dbReference type="InterPro" id="IPR051310">
    <property type="entry name" value="MCP_chemotaxis"/>
</dbReference>
<dbReference type="Pfam" id="PF00015">
    <property type="entry name" value="MCPsignal"/>
    <property type="match status" value="1"/>
</dbReference>
<feature type="transmembrane region" description="Helical" evidence="5">
    <location>
        <begin position="12"/>
        <end position="33"/>
    </location>
</feature>
<organism evidence="7 8">
    <name type="scientific">Hydrogenophaga laconesensis</name>
    <dbReference type="NCBI Taxonomy" id="1805971"/>
    <lineage>
        <taxon>Bacteria</taxon>
        <taxon>Pseudomonadati</taxon>
        <taxon>Pseudomonadota</taxon>
        <taxon>Betaproteobacteria</taxon>
        <taxon>Burkholderiales</taxon>
        <taxon>Comamonadaceae</taxon>
        <taxon>Hydrogenophaga</taxon>
    </lineage>
</organism>
<protein>
    <submittedName>
        <fullName evidence="7">Methyl-accepting chemotaxis protein</fullName>
    </submittedName>
</protein>
<evidence type="ECO:0000313" key="8">
    <source>
        <dbReference type="Proteomes" id="UP001265550"/>
    </source>
</evidence>
<dbReference type="InterPro" id="IPR024478">
    <property type="entry name" value="HlyB_4HB_MCP"/>
</dbReference>
<keyword evidence="5" id="KW-0812">Transmembrane</keyword>
<evidence type="ECO:0000313" key="7">
    <source>
        <dbReference type="EMBL" id="MDR7096701.1"/>
    </source>
</evidence>
<dbReference type="EMBL" id="JAVDWE010000015">
    <property type="protein sequence ID" value="MDR7096701.1"/>
    <property type="molecule type" value="Genomic_DNA"/>
</dbReference>
<feature type="compositionally biased region" description="Polar residues" evidence="4">
    <location>
        <begin position="294"/>
        <end position="305"/>
    </location>
</feature>
<dbReference type="InterPro" id="IPR004090">
    <property type="entry name" value="Chemotax_Me-accpt_rcpt"/>
</dbReference>
<sequence>MSQRLNLGQRLLLINTVLVLLLLTVAGAVWFMMDKVVLAAERINHTNVPQLQHIAELELNVTRTSLQVRHAILSRNPAELNATLADIGNKKRLLYERLKEFGDGMIDDAGRQAYAPLPALMDEFWRRGEANVKLIQEGRKDDAFAYLVDNTIPARNALLTPLAAEKKRQGDRLAFRIGEIQSLSQLDRNIVVVAVMLVALGLVGLAVYLRRVVNALGADPEELKRVADAVAAGDLGVSMRVRSNDSNSALAALRTMTERLTVSVQAVRQSAESVSNGSTEIASGNSDLSRRTESQASALEETSASMEQLGSTVSLNAENARTANQLAQGASTVAEQGGEVVNQVVETMKGIENSSHKIADIISVIDGIAFQTNILALNAAVEAARAGEQGRGFAVVAGEVRSLAQRSAQAAKEIKDLIGDSVDRVSRGVALADRAGSTMQEVVSSIRRVSDLVGEISSASAEQSAGVSQVGEAVLQMDQTTQQNAALVEQMSASATSLRQQAEDLVRAVAVFRLK</sequence>
<dbReference type="SUPFAM" id="SSF58104">
    <property type="entry name" value="Methyl-accepting chemotaxis protein (MCP) signaling domain"/>
    <property type="match status" value="1"/>
</dbReference>
<dbReference type="Gene3D" id="1.10.287.950">
    <property type="entry name" value="Methyl-accepting chemotaxis protein"/>
    <property type="match status" value="1"/>
</dbReference>
<dbReference type="InterPro" id="IPR004089">
    <property type="entry name" value="MCPsignal_dom"/>
</dbReference>
<accession>A0ABU1VGV3</accession>
<keyword evidence="8" id="KW-1185">Reference proteome</keyword>
<evidence type="ECO:0000256" key="4">
    <source>
        <dbReference type="SAM" id="MobiDB-lite"/>
    </source>
</evidence>
<keyword evidence="5" id="KW-0472">Membrane</keyword>
<dbReference type="Proteomes" id="UP001265550">
    <property type="component" value="Unassembled WGS sequence"/>
</dbReference>
<feature type="region of interest" description="Disordered" evidence="4">
    <location>
        <begin position="275"/>
        <end position="305"/>
    </location>
</feature>
<feature type="compositionally biased region" description="Polar residues" evidence="4">
    <location>
        <begin position="275"/>
        <end position="287"/>
    </location>
</feature>
<gene>
    <name evidence="7" type="ORF">J2X09_004458</name>
</gene>
<evidence type="ECO:0000256" key="3">
    <source>
        <dbReference type="PROSITE-ProRule" id="PRU00284"/>
    </source>
</evidence>
<dbReference type="PANTHER" id="PTHR43531:SF14">
    <property type="entry name" value="METHYL-ACCEPTING CHEMOTAXIS PROTEIN I-RELATED"/>
    <property type="match status" value="1"/>
</dbReference>
<feature type="domain" description="Methyl-accepting transducer" evidence="6">
    <location>
        <begin position="270"/>
        <end position="499"/>
    </location>
</feature>
<evidence type="ECO:0000256" key="2">
    <source>
        <dbReference type="ARBA" id="ARBA00029447"/>
    </source>
</evidence>
<keyword evidence="1" id="KW-0488">Methylation</keyword>
<dbReference type="SMART" id="SM00283">
    <property type="entry name" value="MA"/>
    <property type="match status" value="1"/>
</dbReference>
<feature type="transmembrane region" description="Helical" evidence="5">
    <location>
        <begin position="190"/>
        <end position="209"/>
    </location>
</feature>
<dbReference type="CDD" id="cd06225">
    <property type="entry name" value="HAMP"/>
    <property type="match status" value="1"/>
</dbReference>
<evidence type="ECO:0000256" key="5">
    <source>
        <dbReference type="SAM" id="Phobius"/>
    </source>
</evidence>
<reference evidence="7 8" key="1">
    <citation type="submission" date="2023-07" db="EMBL/GenBank/DDBJ databases">
        <title>Sorghum-associated microbial communities from plants grown in Nebraska, USA.</title>
        <authorList>
            <person name="Schachtman D."/>
        </authorList>
    </citation>
    <scope>NUCLEOTIDE SEQUENCE [LARGE SCALE GENOMIC DNA]</scope>
    <source>
        <strain evidence="7 8">BE240</strain>
    </source>
</reference>
<evidence type="ECO:0000256" key="1">
    <source>
        <dbReference type="ARBA" id="ARBA00022481"/>
    </source>
</evidence>